<evidence type="ECO:0000259" key="6">
    <source>
        <dbReference type="Pfam" id="PF25954"/>
    </source>
</evidence>
<protein>
    <submittedName>
        <fullName evidence="7">RND transporter</fullName>
    </submittedName>
</protein>
<dbReference type="RefSeq" id="WP_284392369.1">
    <property type="nucleotide sequence ID" value="NZ_BSNG01000001.1"/>
</dbReference>
<keyword evidence="4" id="KW-0472">Membrane</keyword>
<proteinExistence type="inferred from homology"/>
<comment type="caution">
    <text evidence="7">The sequence shown here is derived from an EMBL/GenBank/DDBJ whole genome shotgun (WGS) entry which is preliminary data.</text>
</comment>
<dbReference type="Gene3D" id="2.40.30.170">
    <property type="match status" value="1"/>
</dbReference>
<name>A0ABQ5UI69_9HYPH</name>
<dbReference type="SUPFAM" id="SSF111369">
    <property type="entry name" value="HlyD-like secretion proteins"/>
    <property type="match status" value="1"/>
</dbReference>
<dbReference type="Gene3D" id="2.40.50.100">
    <property type="match status" value="1"/>
</dbReference>
<dbReference type="PANTHER" id="PTHR30469">
    <property type="entry name" value="MULTIDRUG RESISTANCE PROTEIN MDTA"/>
    <property type="match status" value="1"/>
</dbReference>
<keyword evidence="8" id="KW-1185">Reference proteome</keyword>
<feature type="coiled-coil region" evidence="2">
    <location>
        <begin position="180"/>
        <end position="207"/>
    </location>
</feature>
<dbReference type="Pfam" id="PF25917">
    <property type="entry name" value="BSH_RND"/>
    <property type="match status" value="1"/>
</dbReference>
<comment type="similarity">
    <text evidence="1">Belongs to the membrane fusion protein (MFP) (TC 8.A.1) family.</text>
</comment>
<organism evidence="7 8">
    <name type="scientific">Devosia yakushimensis</name>
    <dbReference type="NCBI Taxonomy" id="470028"/>
    <lineage>
        <taxon>Bacteria</taxon>
        <taxon>Pseudomonadati</taxon>
        <taxon>Pseudomonadota</taxon>
        <taxon>Alphaproteobacteria</taxon>
        <taxon>Hyphomicrobiales</taxon>
        <taxon>Devosiaceae</taxon>
        <taxon>Devosia</taxon>
    </lineage>
</organism>
<evidence type="ECO:0000259" key="5">
    <source>
        <dbReference type="Pfam" id="PF25917"/>
    </source>
</evidence>
<feature type="domain" description="CusB-like beta-barrel" evidence="6">
    <location>
        <begin position="249"/>
        <end position="321"/>
    </location>
</feature>
<feature type="transmembrane region" description="Helical" evidence="4">
    <location>
        <begin position="36"/>
        <end position="55"/>
    </location>
</feature>
<dbReference type="Pfam" id="PF25954">
    <property type="entry name" value="Beta-barrel_RND_2"/>
    <property type="match status" value="1"/>
</dbReference>
<dbReference type="InterPro" id="IPR058792">
    <property type="entry name" value="Beta-barrel_RND_2"/>
</dbReference>
<keyword evidence="4" id="KW-0812">Transmembrane</keyword>
<evidence type="ECO:0000313" key="8">
    <source>
        <dbReference type="Proteomes" id="UP001161406"/>
    </source>
</evidence>
<keyword evidence="4" id="KW-1133">Transmembrane helix</keyword>
<keyword evidence="2" id="KW-0175">Coiled coil</keyword>
<gene>
    <name evidence="7" type="primary">nolF_2</name>
    <name evidence="7" type="ORF">GCM10007913_30830</name>
</gene>
<evidence type="ECO:0000256" key="2">
    <source>
        <dbReference type="SAM" id="Coils"/>
    </source>
</evidence>
<dbReference type="InterPro" id="IPR006143">
    <property type="entry name" value="RND_pump_MFP"/>
</dbReference>
<dbReference type="PANTHER" id="PTHR30469:SF15">
    <property type="entry name" value="HLYD FAMILY OF SECRETION PROTEINS"/>
    <property type="match status" value="1"/>
</dbReference>
<dbReference type="EMBL" id="BSNG01000001">
    <property type="protein sequence ID" value="GLQ11151.1"/>
    <property type="molecule type" value="Genomic_DNA"/>
</dbReference>
<evidence type="ECO:0000256" key="3">
    <source>
        <dbReference type="SAM" id="MobiDB-lite"/>
    </source>
</evidence>
<reference evidence="7" key="1">
    <citation type="journal article" date="2014" name="Int. J. Syst. Evol. Microbiol.">
        <title>Complete genome of a new Firmicutes species belonging to the dominant human colonic microbiota ('Ruminococcus bicirculans') reveals two chromosomes and a selective capacity to utilize plant glucans.</title>
        <authorList>
            <consortium name="NISC Comparative Sequencing Program"/>
            <person name="Wegmann U."/>
            <person name="Louis P."/>
            <person name="Goesmann A."/>
            <person name="Henrissat B."/>
            <person name="Duncan S.H."/>
            <person name="Flint H.J."/>
        </authorList>
    </citation>
    <scope>NUCLEOTIDE SEQUENCE</scope>
    <source>
        <strain evidence="7">NBRC 103855</strain>
    </source>
</reference>
<feature type="compositionally biased region" description="Basic and acidic residues" evidence="3">
    <location>
        <begin position="12"/>
        <end position="21"/>
    </location>
</feature>
<feature type="domain" description="Multidrug resistance protein MdtA-like barrel-sandwich hybrid" evidence="5">
    <location>
        <begin position="101"/>
        <end position="242"/>
    </location>
</feature>
<evidence type="ECO:0000256" key="4">
    <source>
        <dbReference type="SAM" id="Phobius"/>
    </source>
</evidence>
<dbReference type="Gene3D" id="1.10.287.470">
    <property type="entry name" value="Helix hairpin bin"/>
    <property type="match status" value="1"/>
</dbReference>
<sequence length="401" mass="42114">MNAPAAKPEWAQSKREKDNEARVAAGLKPRRRRWPWILLVLAVLAVAGFFLFQAMQPAPETPVEAAAPEPVMQLVASEITTVEPQTLVQAVKVTGSLGPQRQTQVASQVSARAVAVMARPGDAVNEGDVLVQLDTESLRIQLDQQTSTAAATRAQLVLAESQLMRTTDLIERGLTASSGLEQAQSSVDALRANLAALEGQVDAARIGVQNATIKAPMTGIVSERTVEPGQMVQQGTAVLTIVDLTTVELNAAAPVSAGALVKPGQAVTVTVEGIAGRSFEGNVERVNPVAATGTRTIPVYIAMDNAEGLLRGGMFATGQIAVKEQPDALALPSGAIREDAEGFYVLKVDGEQVVRQGIEKGGEWNAGRVIEIASGISAGDVVVSAVLTQLQPGDRIEMVEN</sequence>
<dbReference type="Gene3D" id="2.40.420.20">
    <property type="match status" value="1"/>
</dbReference>
<dbReference type="Proteomes" id="UP001161406">
    <property type="component" value="Unassembled WGS sequence"/>
</dbReference>
<reference evidence="7" key="2">
    <citation type="submission" date="2023-01" db="EMBL/GenBank/DDBJ databases">
        <title>Draft genome sequence of Devosia yakushimensis strain NBRC 103855.</title>
        <authorList>
            <person name="Sun Q."/>
            <person name="Mori K."/>
        </authorList>
    </citation>
    <scope>NUCLEOTIDE SEQUENCE</scope>
    <source>
        <strain evidence="7">NBRC 103855</strain>
    </source>
</reference>
<evidence type="ECO:0000313" key="7">
    <source>
        <dbReference type="EMBL" id="GLQ11151.1"/>
    </source>
</evidence>
<dbReference type="InterPro" id="IPR058625">
    <property type="entry name" value="MdtA-like_BSH"/>
</dbReference>
<accession>A0ABQ5UI69</accession>
<dbReference type="NCBIfam" id="TIGR01730">
    <property type="entry name" value="RND_mfp"/>
    <property type="match status" value="1"/>
</dbReference>
<evidence type="ECO:0000256" key="1">
    <source>
        <dbReference type="ARBA" id="ARBA00009477"/>
    </source>
</evidence>
<feature type="region of interest" description="Disordered" evidence="3">
    <location>
        <begin position="1"/>
        <end position="23"/>
    </location>
</feature>